<name>A0A5D2I0Y1_GOSTO</name>
<dbReference type="AlphaFoldDB" id="A0A5D2I0Y1"/>
<keyword evidence="1" id="KW-0812">Transmembrane</keyword>
<organism evidence="2 3">
    <name type="scientific">Gossypium tomentosum</name>
    <name type="common">Hawaiian cotton</name>
    <name type="synonym">Gossypium sandvicense</name>
    <dbReference type="NCBI Taxonomy" id="34277"/>
    <lineage>
        <taxon>Eukaryota</taxon>
        <taxon>Viridiplantae</taxon>
        <taxon>Streptophyta</taxon>
        <taxon>Embryophyta</taxon>
        <taxon>Tracheophyta</taxon>
        <taxon>Spermatophyta</taxon>
        <taxon>Magnoliopsida</taxon>
        <taxon>eudicotyledons</taxon>
        <taxon>Gunneridae</taxon>
        <taxon>Pentapetalae</taxon>
        <taxon>rosids</taxon>
        <taxon>malvids</taxon>
        <taxon>Malvales</taxon>
        <taxon>Malvaceae</taxon>
        <taxon>Malvoideae</taxon>
        <taxon>Gossypium</taxon>
    </lineage>
</organism>
<gene>
    <name evidence="2" type="ORF">ES332_D13G195100v1</name>
</gene>
<feature type="transmembrane region" description="Helical" evidence="1">
    <location>
        <begin position="34"/>
        <end position="50"/>
    </location>
</feature>
<protein>
    <submittedName>
        <fullName evidence="2">Uncharacterized protein</fullName>
    </submittedName>
</protein>
<sequence length="99" mass="11707">MLFENFLLCIDFSVFIISITDLKSAFYSKKITENFIFFSILFTVFLLSLLPLFSSVFLLLCLLFAAGTGVWRWWRGARREESRRGRIARLLRRLSFQKP</sequence>
<dbReference type="Proteomes" id="UP000322667">
    <property type="component" value="Chromosome D13"/>
</dbReference>
<proteinExistence type="predicted"/>
<keyword evidence="1" id="KW-1133">Transmembrane helix</keyword>
<feature type="transmembrane region" description="Helical" evidence="1">
    <location>
        <begin position="56"/>
        <end position="74"/>
    </location>
</feature>
<dbReference type="EMBL" id="CM017635">
    <property type="protein sequence ID" value="TYH35476.1"/>
    <property type="molecule type" value="Genomic_DNA"/>
</dbReference>
<keyword evidence="1" id="KW-0472">Membrane</keyword>
<keyword evidence="3" id="KW-1185">Reference proteome</keyword>
<evidence type="ECO:0000256" key="1">
    <source>
        <dbReference type="SAM" id="Phobius"/>
    </source>
</evidence>
<accession>A0A5D2I0Y1</accession>
<reference evidence="2 3" key="1">
    <citation type="submission" date="2019-07" db="EMBL/GenBank/DDBJ databases">
        <title>WGS assembly of Gossypium tomentosum.</title>
        <authorList>
            <person name="Chen Z.J."/>
            <person name="Sreedasyam A."/>
            <person name="Ando A."/>
            <person name="Song Q."/>
            <person name="De L."/>
            <person name="Hulse-Kemp A."/>
            <person name="Ding M."/>
            <person name="Ye W."/>
            <person name="Kirkbride R."/>
            <person name="Jenkins J."/>
            <person name="Plott C."/>
            <person name="Lovell J."/>
            <person name="Lin Y.-M."/>
            <person name="Vaughn R."/>
            <person name="Liu B."/>
            <person name="Li W."/>
            <person name="Simpson S."/>
            <person name="Scheffler B."/>
            <person name="Saski C."/>
            <person name="Grover C."/>
            <person name="Hu G."/>
            <person name="Conover J."/>
            <person name="Carlson J."/>
            <person name="Shu S."/>
            <person name="Boston L."/>
            <person name="Williams M."/>
            <person name="Peterson D."/>
            <person name="Mcgee K."/>
            <person name="Jones D."/>
            <person name="Wendel J."/>
            <person name="Stelly D."/>
            <person name="Grimwood J."/>
            <person name="Schmutz J."/>
        </authorList>
    </citation>
    <scope>NUCLEOTIDE SEQUENCE [LARGE SCALE GENOMIC DNA]</scope>
    <source>
        <strain evidence="2">7179.01</strain>
    </source>
</reference>
<evidence type="ECO:0000313" key="3">
    <source>
        <dbReference type="Proteomes" id="UP000322667"/>
    </source>
</evidence>
<evidence type="ECO:0000313" key="2">
    <source>
        <dbReference type="EMBL" id="TYH35476.1"/>
    </source>
</evidence>